<dbReference type="AlphaFoldDB" id="A0A1D9NYJ5"/>
<keyword evidence="1" id="KW-0812">Transmembrane</keyword>
<dbReference type="EMBL" id="CP017831">
    <property type="protein sequence ID" value="AOZ95446.1"/>
    <property type="molecule type" value="Genomic_DNA"/>
</dbReference>
<protein>
    <submittedName>
        <fullName evidence="2">Uncharacterized protein</fullName>
    </submittedName>
</protein>
<keyword evidence="3" id="KW-1185">Reference proteome</keyword>
<reference evidence="3" key="1">
    <citation type="submission" date="2016-10" db="EMBL/GenBank/DDBJ databases">
        <title>The complete genome sequence of the rumen bacterium Butyrivibrio hungatei MB2003.</title>
        <authorList>
            <person name="Palevich N."/>
            <person name="Kelly W.J."/>
            <person name="Leahy S.C."/>
            <person name="Altermann E."/>
            <person name="Rakonjac J."/>
            <person name="Attwood G.T."/>
        </authorList>
    </citation>
    <scope>NUCLEOTIDE SEQUENCE [LARGE SCALE GENOMIC DNA]</scope>
    <source>
        <strain evidence="3">MB2003</strain>
    </source>
</reference>
<dbReference type="RefSeq" id="WP_071175220.1">
    <property type="nucleotide sequence ID" value="NZ_CP017831.1"/>
</dbReference>
<keyword evidence="1" id="KW-1133">Transmembrane helix</keyword>
<feature type="transmembrane region" description="Helical" evidence="1">
    <location>
        <begin position="84"/>
        <end position="106"/>
    </location>
</feature>
<feature type="transmembrane region" description="Helical" evidence="1">
    <location>
        <begin position="12"/>
        <end position="33"/>
    </location>
</feature>
<evidence type="ECO:0000256" key="1">
    <source>
        <dbReference type="SAM" id="Phobius"/>
    </source>
</evidence>
<proteinExistence type="predicted"/>
<sequence length="112" mass="12223">MYLKKIRNGLLVLVGVLAAIILGGLLALLGYSIDGNDHPLYVIGFAGAMLIAVFGWIIALIGEIIALINIIRTKKINAPLPIRYIVFLVIEVAFTLAWMIYSFAVFQSSMSV</sequence>
<dbReference type="KEGG" id="bhu:bhn_I0412"/>
<gene>
    <name evidence="2" type="ORF">bhn_I0412</name>
</gene>
<name>A0A1D9NYJ5_9FIRM</name>
<evidence type="ECO:0000313" key="2">
    <source>
        <dbReference type="EMBL" id="AOZ95446.1"/>
    </source>
</evidence>
<organism evidence="2 3">
    <name type="scientific">Butyrivibrio hungatei</name>
    <dbReference type="NCBI Taxonomy" id="185008"/>
    <lineage>
        <taxon>Bacteria</taxon>
        <taxon>Bacillati</taxon>
        <taxon>Bacillota</taxon>
        <taxon>Clostridia</taxon>
        <taxon>Lachnospirales</taxon>
        <taxon>Lachnospiraceae</taxon>
        <taxon>Butyrivibrio</taxon>
    </lineage>
</organism>
<accession>A0A1D9NYJ5</accession>
<dbReference type="OrthoDB" id="9973895at2"/>
<feature type="transmembrane region" description="Helical" evidence="1">
    <location>
        <begin position="39"/>
        <end position="72"/>
    </location>
</feature>
<dbReference type="Proteomes" id="UP000179284">
    <property type="component" value="Chromosome I"/>
</dbReference>
<keyword evidence="1" id="KW-0472">Membrane</keyword>
<evidence type="ECO:0000313" key="3">
    <source>
        <dbReference type="Proteomes" id="UP000179284"/>
    </source>
</evidence>